<dbReference type="Gene3D" id="2.10.25.10">
    <property type="entry name" value="Laminin"/>
    <property type="match status" value="2"/>
</dbReference>
<feature type="compositionally biased region" description="Polar residues" evidence="4">
    <location>
        <begin position="119"/>
        <end position="131"/>
    </location>
</feature>
<evidence type="ECO:0000313" key="7">
    <source>
        <dbReference type="WBParaSite" id="jg16472"/>
    </source>
</evidence>
<protein>
    <submittedName>
        <fullName evidence="7">TIL domain-containing protein</fullName>
    </submittedName>
</protein>
<dbReference type="PANTHER" id="PTHR23259">
    <property type="entry name" value="RIDDLE"/>
    <property type="match status" value="1"/>
</dbReference>
<dbReference type="Proteomes" id="UP000887574">
    <property type="component" value="Unplaced"/>
</dbReference>
<dbReference type="InterPro" id="IPR036084">
    <property type="entry name" value="Ser_inhib-like_sf"/>
</dbReference>
<dbReference type="Pfam" id="PF01826">
    <property type="entry name" value="TIL"/>
    <property type="match status" value="2"/>
</dbReference>
<evidence type="ECO:0000256" key="1">
    <source>
        <dbReference type="ARBA" id="ARBA00022690"/>
    </source>
</evidence>
<evidence type="ECO:0000259" key="5">
    <source>
        <dbReference type="Pfam" id="PF01826"/>
    </source>
</evidence>
<evidence type="ECO:0000256" key="3">
    <source>
        <dbReference type="ARBA" id="ARBA00023157"/>
    </source>
</evidence>
<dbReference type="PANTHER" id="PTHR23259:SF70">
    <property type="entry name" value="ACCESSORY GLAND PROTEIN ACP62F-RELATED"/>
    <property type="match status" value="1"/>
</dbReference>
<feature type="domain" description="TIL" evidence="5">
    <location>
        <begin position="134"/>
        <end position="188"/>
    </location>
</feature>
<feature type="compositionally biased region" description="Low complexity" evidence="4">
    <location>
        <begin position="188"/>
        <end position="210"/>
    </location>
</feature>
<accession>A0A915D6D5</accession>
<keyword evidence="2" id="KW-0722">Serine protease inhibitor</keyword>
<feature type="region of interest" description="Disordered" evidence="4">
    <location>
        <begin position="188"/>
        <end position="239"/>
    </location>
</feature>
<reference evidence="7" key="1">
    <citation type="submission" date="2022-11" db="UniProtKB">
        <authorList>
            <consortium name="WormBaseParasite"/>
        </authorList>
    </citation>
    <scope>IDENTIFICATION</scope>
</reference>
<dbReference type="InterPro" id="IPR051368">
    <property type="entry name" value="SerProtInhib-TIL_Domain"/>
</dbReference>
<name>A0A915D6D5_9BILA</name>
<sequence length="285" mass="31175">MLAINASLQHRTGERWRRDLSDEHRYSGFVLLPLFLVSAYAQNTPPPCPPNQERVECARPPACEISCQGPPQLCREFCDNSGCQCKAEFVYHNGSCILPQQCPSKSSTTPTPSIASTQKTDQFTTSAISTQPPCPENQERVECARLRSCEATCEGPPGICPKVCVFQGCQCQKGFVYNNGSCISPEKCPPKSTTSPSYKSTTKSSPKSTTEFTIKPSSKPTAIHSSKPTTKPSTPRCGPNEEFKECICERSCNGRIPFCPPCYMCSSKSMHKSLQIPPMSPLGTL</sequence>
<feature type="domain" description="TIL" evidence="5">
    <location>
        <begin position="48"/>
        <end position="102"/>
    </location>
</feature>
<evidence type="ECO:0000313" key="6">
    <source>
        <dbReference type="Proteomes" id="UP000887574"/>
    </source>
</evidence>
<feature type="compositionally biased region" description="Low complexity" evidence="4">
    <location>
        <begin position="108"/>
        <end position="118"/>
    </location>
</feature>
<keyword evidence="1" id="KW-0646">Protease inhibitor</keyword>
<feature type="region of interest" description="Disordered" evidence="4">
    <location>
        <begin position="108"/>
        <end position="133"/>
    </location>
</feature>
<dbReference type="WBParaSite" id="jg16472">
    <property type="protein sequence ID" value="jg16472"/>
    <property type="gene ID" value="jg16472"/>
</dbReference>
<dbReference type="SUPFAM" id="SSF57567">
    <property type="entry name" value="Serine protease inhibitors"/>
    <property type="match status" value="2"/>
</dbReference>
<proteinExistence type="predicted"/>
<evidence type="ECO:0000256" key="4">
    <source>
        <dbReference type="SAM" id="MobiDB-lite"/>
    </source>
</evidence>
<feature type="compositionally biased region" description="Polar residues" evidence="4">
    <location>
        <begin position="211"/>
        <end position="233"/>
    </location>
</feature>
<evidence type="ECO:0000256" key="2">
    <source>
        <dbReference type="ARBA" id="ARBA00022900"/>
    </source>
</evidence>
<dbReference type="GO" id="GO:0004867">
    <property type="term" value="F:serine-type endopeptidase inhibitor activity"/>
    <property type="evidence" value="ECO:0007669"/>
    <property type="project" value="UniProtKB-KW"/>
</dbReference>
<dbReference type="AlphaFoldDB" id="A0A915D6D5"/>
<keyword evidence="3" id="KW-1015">Disulfide bond</keyword>
<dbReference type="InterPro" id="IPR002919">
    <property type="entry name" value="TIL_dom"/>
</dbReference>
<organism evidence="6 7">
    <name type="scientific">Ditylenchus dipsaci</name>
    <dbReference type="NCBI Taxonomy" id="166011"/>
    <lineage>
        <taxon>Eukaryota</taxon>
        <taxon>Metazoa</taxon>
        <taxon>Ecdysozoa</taxon>
        <taxon>Nematoda</taxon>
        <taxon>Chromadorea</taxon>
        <taxon>Rhabditida</taxon>
        <taxon>Tylenchina</taxon>
        <taxon>Tylenchomorpha</taxon>
        <taxon>Sphaerularioidea</taxon>
        <taxon>Anguinidae</taxon>
        <taxon>Anguininae</taxon>
        <taxon>Ditylenchus</taxon>
    </lineage>
</organism>
<dbReference type="CDD" id="cd19941">
    <property type="entry name" value="TIL"/>
    <property type="match status" value="2"/>
</dbReference>
<keyword evidence="6" id="KW-1185">Reference proteome</keyword>